<dbReference type="KEGG" id="nwa:Nwat_3118"/>
<evidence type="ECO:0000313" key="3">
    <source>
        <dbReference type="Proteomes" id="UP000000393"/>
    </source>
</evidence>
<keyword evidence="3" id="KW-1185">Reference proteome</keyword>
<proteinExistence type="predicted"/>
<dbReference type="AlphaFoldDB" id="D8K4N4"/>
<organism evidence="2 3">
    <name type="scientific">Nitrosococcus watsoni (strain C-113)</name>
    <dbReference type="NCBI Taxonomy" id="105559"/>
    <lineage>
        <taxon>Bacteria</taxon>
        <taxon>Pseudomonadati</taxon>
        <taxon>Pseudomonadota</taxon>
        <taxon>Gammaproteobacteria</taxon>
        <taxon>Chromatiales</taxon>
        <taxon>Chromatiaceae</taxon>
        <taxon>Nitrosococcus</taxon>
    </lineage>
</organism>
<keyword evidence="1" id="KW-0472">Membrane</keyword>
<feature type="transmembrane region" description="Helical" evidence="1">
    <location>
        <begin position="30"/>
        <end position="56"/>
    </location>
</feature>
<gene>
    <name evidence="2" type="ordered locus">Nwat_3118</name>
</gene>
<dbReference type="eggNOG" id="COG1275">
    <property type="taxonomic scope" value="Bacteria"/>
</dbReference>
<keyword evidence="1" id="KW-0812">Transmembrane</keyword>
<evidence type="ECO:0000256" key="1">
    <source>
        <dbReference type="SAM" id="Phobius"/>
    </source>
</evidence>
<evidence type="ECO:0000313" key="2">
    <source>
        <dbReference type="EMBL" id="ADJ29836.1"/>
    </source>
</evidence>
<dbReference type="EMBL" id="CP002086">
    <property type="protein sequence ID" value="ADJ29836.1"/>
    <property type="molecule type" value="Genomic_DNA"/>
</dbReference>
<dbReference type="HOGENOM" id="CLU_2667394_0_0_6"/>
<dbReference type="STRING" id="105559.Nwat_3118"/>
<sequence length="75" mass="8394">MNSTHRKAPIRQTSPGHLFKNIKDLSPAPFGIVMATDIVSLAAHLLAMPVIADILFRLNIITYRVLWLPPLLHNL</sequence>
<protein>
    <submittedName>
        <fullName evidence="2">C4-dicarboxylate transporter/malic acid transport protein</fullName>
    </submittedName>
</protein>
<reference evidence="2 3" key="1">
    <citation type="submission" date="2010-06" db="EMBL/GenBank/DDBJ databases">
        <title>Complete sequence of chromosome of Nitrosococcus watsoni C-113.</title>
        <authorList>
            <consortium name="US DOE Joint Genome Institute"/>
            <person name="Lucas S."/>
            <person name="Copeland A."/>
            <person name="Lapidus A."/>
            <person name="Cheng J.-F."/>
            <person name="Bruce D."/>
            <person name="Goodwin L."/>
            <person name="Pitluck S."/>
            <person name="Malfatti S.A."/>
            <person name="Chain P.S.G."/>
            <person name="Land M."/>
            <person name="Hauser L."/>
            <person name="Kyrpides N."/>
            <person name="Ivanova N."/>
            <person name="Cambell M.A."/>
            <person name="Heidelberg J.F."/>
            <person name="Klotz M.G."/>
            <person name="Woyke T."/>
        </authorList>
    </citation>
    <scope>NUCLEOTIDE SEQUENCE [LARGE SCALE GENOMIC DNA]</scope>
    <source>
        <strain evidence="2 3">C-113</strain>
    </source>
</reference>
<keyword evidence="1" id="KW-1133">Transmembrane helix</keyword>
<name>D8K4N4_NITWC</name>
<dbReference type="Proteomes" id="UP000000393">
    <property type="component" value="Chromosome"/>
</dbReference>
<accession>D8K4N4</accession>